<keyword evidence="1" id="KW-0472">Membrane</keyword>
<accession>A0ABS9D6C0</accession>
<feature type="transmembrane region" description="Helical" evidence="1">
    <location>
        <begin position="12"/>
        <end position="36"/>
    </location>
</feature>
<dbReference type="EMBL" id="JAKGAS010000004">
    <property type="protein sequence ID" value="MCF2948440.1"/>
    <property type="molecule type" value="Genomic_DNA"/>
</dbReference>
<sequence length="244" mass="28107">MRSKSFVQGFTLIEVLIALVIMSSVIALSVGAFRLFQPANLPDSEKLTEKSIRLIQYKKVSRSIRSALHYNFNSENGDNYLAFFGNNGYLLFITSNPVFSGHKLAIAILNKVVSPINGLVSLSYCEHPLGSLNLNYIETERLTCKGRDTIRYLSDLRQIDFEYFGWENRGVYFQTQSDWFSNRIKHEPKWWENFSAIDRQLLPYFIKIKIRKSNTEERLSELFIRLNEEDPRLAALSASSTLDG</sequence>
<dbReference type="PROSITE" id="PS00409">
    <property type="entry name" value="PROKAR_NTER_METHYL"/>
    <property type="match status" value="1"/>
</dbReference>
<evidence type="ECO:0000256" key="1">
    <source>
        <dbReference type="SAM" id="Phobius"/>
    </source>
</evidence>
<keyword evidence="1" id="KW-0812">Transmembrane</keyword>
<gene>
    <name evidence="2" type="ORF">L0668_10005</name>
</gene>
<dbReference type="RefSeq" id="WP_235312225.1">
    <property type="nucleotide sequence ID" value="NZ_JAKGAS010000004.1"/>
</dbReference>
<reference evidence="2 3" key="1">
    <citation type="submission" date="2022-01" db="EMBL/GenBank/DDBJ databases">
        <title>Paraglaciecola sp. G1-23.</title>
        <authorList>
            <person name="Jin M.S."/>
            <person name="Han D.M."/>
            <person name="Kim H.M."/>
            <person name="Jeon C.O."/>
        </authorList>
    </citation>
    <scope>NUCLEOTIDE SEQUENCE [LARGE SCALE GENOMIC DNA]</scope>
    <source>
        <strain evidence="2 3">G1-23</strain>
    </source>
</reference>
<dbReference type="InterPro" id="IPR012902">
    <property type="entry name" value="N_methyl_site"/>
</dbReference>
<protein>
    <submittedName>
        <fullName evidence="2">Type II secretion system GspH family protein</fullName>
    </submittedName>
</protein>
<evidence type="ECO:0000313" key="3">
    <source>
        <dbReference type="Proteomes" id="UP001521137"/>
    </source>
</evidence>
<comment type="caution">
    <text evidence="2">The sequence shown here is derived from an EMBL/GenBank/DDBJ whole genome shotgun (WGS) entry which is preliminary data.</text>
</comment>
<dbReference type="Proteomes" id="UP001521137">
    <property type="component" value="Unassembled WGS sequence"/>
</dbReference>
<organism evidence="2 3">
    <name type="scientific">Paraglaciecola algarum</name>
    <dbReference type="NCBI Taxonomy" id="3050085"/>
    <lineage>
        <taxon>Bacteria</taxon>
        <taxon>Pseudomonadati</taxon>
        <taxon>Pseudomonadota</taxon>
        <taxon>Gammaproteobacteria</taxon>
        <taxon>Alteromonadales</taxon>
        <taxon>Alteromonadaceae</taxon>
        <taxon>Paraglaciecola</taxon>
    </lineage>
</organism>
<evidence type="ECO:0000313" key="2">
    <source>
        <dbReference type="EMBL" id="MCF2948440.1"/>
    </source>
</evidence>
<dbReference type="NCBIfam" id="TIGR02532">
    <property type="entry name" value="IV_pilin_GFxxxE"/>
    <property type="match status" value="1"/>
</dbReference>
<name>A0ABS9D6C0_9ALTE</name>
<keyword evidence="3" id="KW-1185">Reference proteome</keyword>
<dbReference type="Pfam" id="PF07963">
    <property type="entry name" value="N_methyl"/>
    <property type="match status" value="1"/>
</dbReference>
<proteinExistence type="predicted"/>
<keyword evidence="1" id="KW-1133">Transmembrane helix</keyword>